<dbReference type="InterPro" id="IPR033811">
    <property type="entry name" value="Proteasome_beta_3"/>
</dbReference>
<dbReference type="PROSITE" id="PS00854">
    <property type="entry name" value="PROTEASOME_BETA_1"/>
    <property type="match status" value="1"/>
</dbReference>
<keyword evidence="6" id="KW-1185">Reference proteome</keyword>
<comment type="subunit">
    <text evidence="4">Component of the proteasome complex.</text>
</comment>
<comment type="caution">
    <text evidence="5">The sequence shown here is derived from an EMBL/GenBank/DDBJ whole genome shotgun (WGS) entry which is preliminary data.</text>
</comment>
<comment type="function">
    <text evidence="4">Component of the proteasome, a multicatalytic proteinase complex which is characterized by its ability to cleave peptides with Arg, Phe, Tyr, Leu, and Glu adjacent to the leaving group at neutral or slightly basic pH. The proteasome has an ATP-dependent proteolytic activity.</text>
</comment>
<evidence type="ECO:0000313" key="5">
    <source>
        <dbReference type="EMBL" id="CAG8477893.1"/>
    </source>
</evidence>
<dbReference type="InterPro" id="IPR001353">
    <property type="entry name" value="Proteasome_sua/b"/>
</dbReference>
<dbReference type="GO" id="GO:0043161">
    <property type="term" value="P:proteasome-mediated ubiquitin-dependent protein catabolic process"/>
    <property type="evidence" value="ECO:0007669"/>
    <property type="project" value="InterPro"/>
</dbReference>
<protein>
    <recommendedName>
        <fullName evidence="4">Proteasome subunit beta</fullName>
    </recommendedName>
</protein>
<comment type="subcellular location">
    <subcellularLocation>
        <location evidence="4">Cytoplasm</location>
    </subcellularLocation>
    <subcellularLocation>
        <location evidence="4">Nucleus</location>
    </subcellularLocation>
</comment>
<evidence type="ECO:0000256" key="4">
    <source>
        <dbReference type="RuleBase" id="RU004203"/>
    </source>
</evidence>
<dbReference type="GO" id="GO:0019774">
    <property type="term" value="C:proteasome core complex, beta-subunit complex"/>
    <property type="evidence" value="ECO:0007669"/>
    <property type="project" value="InterPro"/>
</dbReference>
<dbReference type="AlphaFoldDB" id="A0A9N8WAI9"/>
<dbReference type="SUPFAM" id="SSF56235">
    <property type="entry name" value="N-terminal nucleophile aminohydrolases (Ntn hydrolases)"/>
    <property type="match status" value="1"/>
</dbReference>
<dbReference type="FunFam" id="3.60.20.10:FF:000003">
    <property type="entry name" value="Proteasome subunit beta type-3"/>
    <property type="match status" value="1"/>
</dbReference>
<keyword evidence="1 4" id="KW-0963">Cytoplasm</keyword>
<evidence type="ECO:0000313" key="6">
    <source>
        <dbReference type="Proteomes" id="UP000789831"/>
    </source>
</evidence>
<comment type="similarity">
    <text evidence="4">Belongs to the peptidase T1B family.</text>
</comment>
<dbReference type="InterPro" id="IPR029055">
    <property type="entry name" value="Ntn_hydrolases_N"/>
</dbReference>
<dbReference type="EMBL" id="CAJVPL010000278">
    <property type="protein sequence ID" value="CAG8477893.1"/>
    <property type="molecule type" value="Genomic_DNA"/>
</dbReference>
<dbReference type="Proteomes" id="UP000789831">
    <property type="component" value="Unassembled WGS sequence"/>
</dbReference>
<dbReference type="Gene3D" id="3.60.20.10">
    <property type="entry name" value="Glutamine Phosphoribosylpyrophosphate, subunit 1, domain 1"/>
    <property type="match status" value="1"/>
</dbReference>
<dbReference type="InterPro" id="IPR023333">
    <property type="entry name" value="Proteasome_suB-type"/>
</dbReference>
<evidence type="ECO:0000256" key="1">
    <source>
        <dbReference type="ARBA" id="ARBA00022490"/>
    </source>
</evidence>
<dbReference type="GO" id="GO:0005737">
    <property type="term" value="C:cytoplasm"/>
    <property type="evidence" value="ECO:0007669"/>
    <property type="project" value="UniProtKB-SubCell"/>
</dbReference>
<proteinExistence type="inferred from homology"/>
<reference evidence="5" key="1">
    <citation type="submission" date="2021-06" db="EMBL/GenBank/DDBJ databases">
        <authorList>
            <person name="Kallberg Y."/>
            <person name="Tangrot J."/>
            <person name="Rosling A."/>
        </authorList>
    </citation>
    <scope>NUCLEOTIDE SEQUENCE</scope>
    <source>
        <strain evidence="5">MT106</strain>
    </source>
</reference>
<keyword evidence="2 4" id="KW-0647">Proteasome</keyword>
<dbReference type="InterPro" id="IPR016050">
    <property type="entry name" value="Proteasome_bsu_CS"/>
</dbReference>
<keyword evidence="3 4" id="KW-0539">Nucleus</keyword>
<accession>A0A9N8WAI9</accession>
<organism evidence="5 6">
    <name type="scientific">Ambispora gerdemannii</name>
    <dbReference type="NCBI Taxonomy" id="144530"/>
    <lineage>
        <taxon>Eukaryota</taxon>
        <taxon>Fungi</taxon>
        <taxon>Fungi incertae sedis</taxon>
        <taxon>Mucoromycota</taxon>
        <taxon>Glomeromycotina</taxon>
        <taxon>Glomeromycetes</taxon>
        <taxon>Archaeosporales</taxon>
        <taxon>Ambisporaceae</taxon>
        <taxon>Ambispora</taxon>
    </lineage>
</organism>
<dbReference type="PANTHER" id="PTHR32194:SF10">
    <property type="entry name" value="PROTEASOME SUBUNIT BETA TYPE-3"/>
    <property type="match status" value="1"/>
</dbReference>
<dbReference type="PROSITE" id="PS51476">
    <property type="entry name" value="PROTEASOME_BETA_2"/>
    <property type="match status" value="1"/>
</dbReference>
<evidence type="ECO:0000256" key="3">
    <source>
        <dbReference type="ARBA" id="ARBA00023242"/>
    </source>
</evidence>
<dbReference type="CDD" id="cd03759">
    <property type="entry name" value="proteasome_beta_type_3"/>
    <property type="match status" value="1"/>
</dbReference>
<dbReference type="PANTHER" id="PTHR32194">
    <property type="entry name" value="METALLOPROTEASE TLDD"/>
    <property type="match status" value="1"/>
</dbReference>
<gene>
    <name evidence="5" type="ORF">AGERDE_LOCUS3077</name>
</gene>
<dbReference type="OrthoDB" id="204949at2759"/>
<name>A0A9N8WAI9_9GLOM</name>
<dbReference type="GO" id="GO:0005634">
    <property type="term" value="C:nucleus"/>
    <property type="evidence" value="ECO:0007669"/>
    <property type="project" value="UniProtKB-SubCell"/>
</dbReference>
<dbReference type="Pfam" id="PF00227">
    <property type="entry name" value="Proteasome"/>
    <property type="match status" value="1"/>
</dbReference>
<sequence length="206" mass="22877">MSSEIDEYNGGSVLAMLGKNCVAIASDKRFGMKLMTLGTEFPKIFQATDKIYIAMAGLATDIQTLSELIRYKINMYKLREEREIEPTTLAYMVASTLYERRFSPYYVSPLIAGLDKNNKPYICNMDLIGCVTTTNDFVVGGAADDCLLGTCEALYEPDLEPEDLFETISQSLISAVDRNAASGWGAVVHVLTPERVITRTLKTRQD</sequence>
<evidence type="ECO:0000256" key="2">
    <source>
        <dbReference type="ARBA" id="ARBA00022942"/>
    </source>
</evidence>